<accession>A0AAD3E0V5</accession>
<dbReference type="FunFam" id="3.20.20.80:FF:000018">
    <property type="entry name" value="Beta-galactosidase"/>
    <property type="match status" value="1"/>
</dbReference>
<feature type="compositionally biased region" description="Low complexity" evidence="6">
    <location>
        <begin position="1074"/>
        <end position="1091"/>
    </location>
</feature>
<feature type="region of interest" description="Disordered" evidence="6">
    <location>
        <begin position="1067"/>
        <end position="1091"/>
    </location>
</feature>
<proteinExistence type="inferred from homology"/>
<dbReference type="Pfam" id="PF02837">
    <property type="entry name" value="Glyco_hydro_2_N"/>
    <property type="match status" value="1"/>
</dbReference>
<evidence type="ECO:0000256" key="5">
    <source>
        <dbReference type="ARBA" id="ARBA00023295"/>
    </source>
</evidence>
<dbReference type="InterPro" id="IPR006104">
    <property type="entry name" value="Glyco_hydro_2_N"/>
</dbReference>
<dbReference type="Gene3D" id="2.60.40.10">
    <property type="entry name" value="Immunoglobulins"/>
    <property type="match status" value="2"/>
</dbReference>
<feature type="region of interest" description="Disordered" evidence="6">
    <location>
        <begin position="831"/>
        <end position="863"/>
    </location>
</feature>
<comment type="similarity">
    <text evidence="2">Belongs to the glycosyl hydrolase 2 family.</text>
</comment>
<dbReference type="InterPro" id="IPR008979">
    <property type="entry name" value="Galactose-bd-like_sf"/>
</dbReference>
<dbReference type="GO" id="GO:0005990">
    <property type="term" value="P:lactose catabolic process"/>
    <property type="evidence" value="ECO:0007669"/>
    <property type="project" value="TreeGrafter"/>
</dbReference>
<dbReference type="InterPro" id="IPR013783">
    <property type="entry name" value="Ig-like_fold"/>
</dbReference>
<evidence type="ECO:0000256" key="4">
    <source>
        <dbReference type="ARBA" id="ARBA00022801"/>
    </source>
</evidence>
<dbReference type="InterPro" id="IPR036156">
    <property type="entry name" value="Beta-gal/glucu_dom_sf"/>
</dbReference>
<dbReference type="InterPro" id="IPR017853">
    <property type="entry name" value="GH"/>
</dbReference>
<keyword evidence="5" id="KW-0326">Glycosidase</keyword>
<evidence type="ECO:0000259" key="7">
    <source>
        <dbReference type="SMART" id="SM01038"/>
    </source>
</evidence>
<feature type="region of interest" description="Disordered" evidence="6">
    <location>
        <begin position="457"/>
        <end position="482"/>
    </location>
</feature>
<dbReference type="SUPFAM" id="SSF51445">
    <property type="entry name" value="(Trans)glycosidases"/>
    <property type="match status" value="1"/>
</dbReference>
<feature type="compositionally biased region" description="Acidic residues" evidence="6">
    <location>
        <begin position="1254"/>
        <end position="1264"/>
    </location>
</feature>
<dbReference type="EMBL" id="BMAR01000029">
    <property type="protein sequence ID" value="GFR49336.1"/>
    <property type="molecule type" value="Genomic_DNA"/>
</dbReference>
<dbReference type="PANTHER" id="PTHR46323">
    <property type="entry name" value="BETA-GALACTOSIDASE"/>
    <property type="match status" value="1"/>
</dbReference>
<dbReference type="SUPFAM" id="SSF49303">
    <property type="entry name" value="beta-Galactosidase/glucuronidase domain"/>
    <property type="match status" value="1"/>
</dbReference>
<dbReference type="GO" id="GO:0030246">
    <property type="term" value="F:carbohydrate binding"/>
    <property type="evidence" value="ECO:0007669"/>
    <property type="project" value="InterPro"/>
</dbReference>
<feature type="compositionally biased region" description="Low complexity" evidence="6">
    <location>
        <begin position="1275"/>
        <end position="1292"/>
    </location>
</feature>
<dbReference type="SUPFAM" id="SSF49785">
    <property type="entry name" value="Galactose-binding domain-like"/>
    <property type="match status" value="1"/>
</dbReference>
<evidence type="ECO:0000256" key="3">
    <source>
        <dbReference type="ARBA" id="ARBA00012756"/>
    </source>
</evidence>
<dbReference type="Gene3D" id="2.60.120.260">
    <property type="entry name" value="Galactose-binding domain-like"/>
    <property type="match status" value="1"/>
</dbReference>
<dbReference type="GO" id="GO:0004565">
    <property type="term" value="F:beta-galactosidase activity"/>
    <property type="evidence" value="ECO:0007669"/>
    <property type="project" value="UniProtKB-EC"/>
</dbReference>
<comment type="caution">
    <text evidence="8">The sequence shown here is derived from an EMBL/GenBank/DDBJ whole genome shotgun (WGS) entry which is preliminary data.</text>
</comment>
<dbReference type="SUPFAM" id="SSF74650">
    <property type="entry name" value="Galactose mutarotase-like"/>
    <property type="match status" value="2"/>
</dbReference>
<dbReference type="SMART" id="SM01038">
    <property type="entry name" value="Bgal_small_N"/>
    <property type="match status" value="1"/>
</dbReference>
<name>A0AAD3E0V5_9CHLO</name>
<evidence type="ECO:0000313" key="9">
    <source>
        <dbReference type="Proteomes" id="UP001054857"/>
    </source>
</evidence>
<comment type="catalytic activity">
    <reaction evidence="1">
        <text>Hydrolysis of terminal non-reducing beta-D-galactose residues in beta-D-galactosides.</text>
        <dbReference type="EC" id="3.2.1.23"/>
    </reaction>
</comment>
<dbReference type="GO" id="GO:0009341">
    <property type="term" value="C:beta-galactosidase complex"/>
    <property type="evidence" value="ECO:0007669"/>
    <property type="project" value="InterPro"/>
</dbReference>
<evidence type="ECO:0000256" key="6">
    <source>
        <dbReference type="SAM" id="MobiDB-lite"/>
    </source>
</evidence>
<feature type="compositionally biased region" description="Gly residues" evidence="6">
    <location>
        <begin position="1265"/>
        <end position="1274"/>
    </location>
</feature>
<reference evidence="8 9" key="1">
    <citation type="journal article" date="2021" name="Sci. Rep.">
        <title>Genome sequencing of the multicellular alga Astrephomene provides insights into convergent evolution of germ-soma differentiation.</title>
        <authorList>
            <person name="Yamashita S."/>
            <person name="Yamamoto K."/>
            <person name="Matsuzaki R."/>
            <person name="Suzuki S."/>
            <person name="Yamaguchi H."/>
            <person name="Hirooka S."/>
            <person name="Minakuchi Y."/>
            <person name="Miyagishima S."/>
            <person name="Kawachi M."/>
            <person name="Toyoda A."/>
            <person name="Nozaki H."/>
        </authorList>
    </citation>
    <scope>NUCLEOTIDE SEQUENCE [LARGE SCALE GENOMIC DNA]</scope>
    <source>
        <strain evidence="8 9">NIES-4017</strain>
    </source>
</reference>
<dbReference type="InterPro" id="IPR011013">
    <property type="entry name" value="Gal_mutarotase_sf_dom"/>
</dbReference>
<evidence type="ECO:0000313" key="8">
    <source>
        <dbReference type="EMBL" id="GFR49336.1"/>
    </source>
</evidence>
<evidence type="ECO:0000256" key="2">
    <source>
        <dbReference type="ARBA" id="ARBA00007401"/>
    </source>
</evidence>
<protein>
    <recommendedName>
        <fullName evidence="3">beta-galactosidase</fullName>
        <ecNumber evidence="3">3.2.1.23</ecNumber>
    </recommendedName>
</protein>
<sequence length="1591" mass="166764">MRGARLGHAMPDWENPAVLGVNKRVSHAPLRSFRDLAAAVALFRPTVVGTNPASLRPTDLDQHQQAAAAADLAARGVTGSSESGVRTLSGCDWSFRLFRHPGEVPEDFPLPSYDTGDGWTRIPVPSNWECCGHGTPIYTNFVYPIPRDPPFVPAHDNPTGCFRHAFSLLPEDVRQGDRVFLQLEGVDSACYVWLNGRPVGFSKDSRTTAEFEVTSALASPGETNTLAVQVLRWSDGTYLEDQDMWRLSGIHRAVRLLVKPAVHITDFTVRTPLCFDFGGACNEGAAGAAAAAATGAATAFSPTGSGGSASGVLRGARLELEVLVGGSSEQELADCSVVVHILDEQGQPATRPGVPPPQCRVTPGRWYGTDPAGHSSRTAAGVGGVARLSLDAAELWGPYVYDTALGCVRHFDADDTAAASDTAAATVAAAAASGSRPTPQGAGGLGASYAGDVEQGASTRGATLEPGLGSGAASESESGTVKQSTAGCSRALRLWSAEDPAFYVLVLELRHATRGSLEYESCQLGFRQTEVRGARLLHNGRPLMLRGVNRHEWDDRRGKVLDEAHMVRDLLLLKQAGFNTVRCSHYPNHVRWYELCALYGMYLIDEANVETHGFDPFFQDNASHPANHPAWAPAFLDRAMGMYGRDKNQPAVVMWSLGNEAGYGPAHLAMAGYLRARDASRPLHYEGGGSCTPATDIIPPMYARPAQLKSLTSLVDSGEEQRPIMLCEYSHSMGNSTGNLDAYWRAFESHPSLAGGCIWDWADQALVARGEDAQGRQVEYWAYGGDFGDTPNDGQFCCNGLVFPDRSPHPALYEAKAVMAPITFEWEAAKTAAAAAAEPPGEPQPPQSDGSSPSPGHTPNPILRMRNKYDMIRSSHIAVQWRLMLNGRPVVHEALMPAGKPKPPDVITGLSSAAAPETEAEAVSTRDSGGGGAGPLVDGGWYDMVPSAAAAAAAATDLPPRSTATLSLPTSAAALTKALAAAAAELAAAAPASAVVVPPGAPDGGGEVGDGCLSTVRLDAHFEARAVLCATTLWAEAGHVVSQQQLGLPEQVDLGAAERAAAAVLDERRQQRTAAAPAPNSSSYSTDQQQQPLLQYSQDPISHTVTVSGGPRGLLLRIGGGSGCIETYDVGTVGSGDGGGGSGGSGCGGIGSGVSLLAAPLQPCFFRACTDNDRGGFCGGSYAARWVAAGLDRLETHGPVDIAVEPTPPGVRVRAAWTMRPRRRLPGEDVGAGAQEGVGIGEMGGAHWFAVQEQTEEEQTEEGQGEGGDQGGAGKQQPTGTEGAPGTPAATTTAVTATVNTTTTTTSSIQLPGNTTATKDAGTAEVDASACASASPADTADTAEGEIRIQALYDISAASGHVHISWHMDTRNALPAAPPTGLLHSLPRVGVRSAAPARMRRVAWLGRGPHECYWDRKASARVGLYGAAVREMRTPYIFPQESGGREDVRWLALLPEPTAAEGGAEGAVAPGLMAVAASALGPHECSPRPASSPPLLHISVSKQALEAVHAARHDHEIQPDPQCRTFFHLDHRHMGVGGDDSWSPSVHAEYLVPPGVYEWGMTLGPCVEAAEAEWSYCTLAAAAAVAMAKKG</sequence>
<dbReference type="InterPro" id="IPR004199">
    <property type="entry name" value="B-gal_small/dom_5"/>
</dbReference>
<keyword evidence="4" id="KW-0378">Hydrolase</keyword>
<gene>
    <name evidence="8" type="ORF">Agub_g11298</name>
</gene>
<dbReference type="PANTHER" id="PTHR46323:SF2">
    <property type="entry name" value="BETA-GALACTOSIDASE"/>
    <property type="match status" value="1"/>
</dbReference>
<dbReference type="InterPro" id="IPR050347">
    <property type="entry name" value="Bact_Beta-galactosidase"/>
</dbReference>
<keyword evidence="9" id="KW-1185">Reference proteome</keyword>
<feature type="domain" description="Beta galactosidase small chain/" evidence="7">
    <location>
        <begin position="1140"/>
        <end position="1564"/>
    </location>
</feature>
<dbReference type="Pfam" id="PF02836">
    <property type="entry name" value="Glyco_hydro_2_C"/>
    <property type="match status" value="1"/>
</dbReference>
<dbReference type="InterPro" id="IPR014718">
    <property type="entry name" value="GH-type_carb-bd"/>
</dbReference>
<dbReference type="EC" id="3.2.1.23" evidence="3"/>
<dbReference type="Proteomes" id="UP001054857">
    <property type="component" value="Unassembled WGS sequence"/>
</dbReference>
<dbReference type="Pfam" id="PF02929">
    <property type="entry name" value="Bgal_small_N"/>
    <property type="match status" value="1"/>
</dbReference>
<feature type="region of interest" description="Disordered" evidence="6">
    <location>
        <begin position="1253"/>
        <end position="1292"/>
    </location>
</feature>
<evidence type="ECO:0000256" key="1">
    <source>
        <dbReference type="ARBA" id="ARBA00001412"/>
    </source>
</evidence>
<dbReference type="Gene3D" id="3.20.20.80">
    <property type="entry name" value="Glycosidases"/>
    <property type="match status" value="1"/>
</dbReference>
<organism evidence="8 9">
    <name type="scientific">Astrephomene gubernaculifera</name>
    <dbReference type="NCBI Taxonomy" id="47775"/>
    <lineage>
        <taxon>Eukaryota</taxon>
        <taxon>Viridiplantae</taxon>
        <taxon>Chlorophyta</taxon>
        <taxon>core chlorophytes</taxon>
        <taxon>Chlorophyceae</taxon>
        <taxon>CS clade</taxon>
        <taxon>Chlamydomonadales</taxon>
        <taxon>Astrephomenaceae</taxon>
        <taxon>Astrephomene</taxon>
    </lineage>
</organism>
<dbReference type="Gene3D" id="2.70.98.10">
    <property type="match status" value="2"/>
</dbReference>
<dbReference type="InterPro" id="IPR006103">
    <property type="entry name" value="Glyco_hydro_2_cat"/>
</dbReference>